<dbReference type="EMBL" id="MBUA01000001">
    <property type="protein sequence ID" value="MBC6490580.1"/>
    <property type="molecule type" value="Genomic_DNA"/>
</dbReference>
<accession>A0ABR7M6B6</accession>
<feature type="transmembrane region" description="Helical" evidence="1">
    <location>
        <begin position="65"/>
        <end position="85"/>
    </location>
</feature>
<name>A0ABR7M6B6_9BACT</name>
<evidence type="ECO:0000313" key="2">
    <source>
        <dbReference type="EMBL" id="MBC6490580.1"/>
    </source>
</evidence>
<dbReference type="RefSeq" id="WP_187255874.1">
    <property type="nucleotide sequence ID" value="NZ_JBHULF010000006.1"/>
</dbReference>
<protein>
    <submittedName>
        <fullName evidence="2">DUF983 domain-containing protein</fullName>
    </submittedName>
</protein>
<dbReference type="Pfam" id="PF06170">
    <property type="entry name" value="DUF983"/>
    <property type="match status" value="1"/>
</dbReference>
<gene>
    <name evidence="2" type="ORF">BC349_06355</name>
</gene>
<keyword evidence="1" id="KW-1133">Transmembrane helix</keyword>
<keyword evidence="1" id="KW-0812">Transmembrane</keyword>
<sequence length="155" mass="17937">MSEHKKLPSYLGAVLTNRCPRCREGRIFEASNPYAFGKILKMNDQCPVCGQPTEIEVGFYYGTAYVSYALTVAFSVATFIAWWVLIGFSLEDGDLRVLYWGILNAVLMIVLQPVFMRLSRSIWLSWFVKFEPRWKEKEIDKSTLERIVNEHKGGW</sequence>
<feature type="transmembrane region" description="Helical" evidence="1">
    <location>
        <begin position="97"/>
        <end position="115"/>
    </location>
</feature>
<organism evidence="2 3">
    <name type="scientific">Flavihumibacter stibioxidans</name>
    <dbReference type="NCBI Taxonomy" id="1834163"/>
    <lineage>
        <taxon>Bacteria</taxon>
        <taxon>Pseudomonadati</taxon>
        <taxon>Bacteroidota</taxon>
        <taxon>Chitinophagia</taxon>
        <taxon>Chitinophagales</taxon>
        <taxon>Chitinophagaceae</taxon>
        <taxon>Flavihumibacter</taxon>
    </lineage>
</organism>
<reference evidence="2 3" key="1">
    <citation type="submission" date="2016-07" db="EMBL/GenBank/DDBJ databases">
        <title>Genome analysis of Flavihumibacter stibioxidans YS-17.</title>
        <authorList>
            <person name="Shi K."/>
            <person name="Han Y."/>
            <person name="Wang G."/>
        </authorList>
    </citation>
    <scope>NUCLEOTIDE SEQUENCE [LARGE SCALE GENOMIC DNA]</scope>
    <source>
        <strain evidence="2 3">YS-17</strain>
    </source>
</reference>
<proteinExistence type="predicted"/>
<comment type="caution">
    <text evidence="2">The sequence shown here is derived from an EMBL/GenBank/DDBJ whole genome shotgun (WGS) entry which is preliminary data.</text>
</comment>
<dbReference type="InterPro" id="IPR009325">
    <property type="entry name" value="DUF983"/>
</dbReference>
<dbReference type="Proteomes" id="UP000765802">
    <property type="component" value="Unassembled WGS sequence"/>
</dbReference>
<evidence type="ECO:0000256" key="1">
    <source>
        <dbReference type="SAM" id="Phobius"/>
    </source>
</evidence>
<keyword evidence="3" id="KW-1185">Reference proteome</keyword>
<keyword evidence="1" id="KW-0472">Membrane</keyword>
<evidence type="ECO:0000313" key="3">
    <source>
        <dbReference type="Proteomes" id="UP000765802"/>
    </source>
</evidence>